<sequence>MAAQCEWQDQRKGLKRSVDGHKAHCRRVVAKLEEAIVEAEEQCPHNFRPALPKLCDANEDVAKVAGTGSELVERSDSVYEHRLQELQNWKDRVEFTARHCDYVLYFELCVFSSFKKLPKYQQALDAGAEELETMSAALDLLTYMSQAESFDDEVMQDIFITPGNQLMREAWYEEVVRQGLQVDEYVALRQFKGLTNNCFRDHDRAKPADALRVLKSSLPVPADCAQYKQPLMKLLELLSRFAPRRQ</sequence>
<proteinExistence type="predicted"/>
<accession>A0A2K3DBZ1</accession>
<dbReference type="KEGG" id="cre:CHLRE_10g462650v5"/>
<dbReference type="PaxDb" id="3055-EDP08101"/>
<evidence type="ECO:0000313" key="2">
    <source>
        <dbReference type="Proteomes" id="UP000006906"/>
    </source>
</evidence>
<dbReference type="RefSeq" id="XP_042920584.1">
    <property type="nucleotide sequence ID" value="XM_043067187.1"/>
</dbReference>
<name>A0A2K3DBZ1_CHLRE</name>
<dbReference type="Proteomes" id="UP000006906">
    <property type="component" value="Chromosome 10"/>
</dbReference>
<evidence type="ECO:0000313" key="1">
    <source>
        <dbReference type="EMBL" id="PNW78060.1"/>
    </source>
</evidence>
<dbReference type="EMBL" id="CM008971">
    <property type="protein sequence ID" value="PNW78060.1"/>
    <property type="molecule type" value="Genomic_DNA"/>
</dbReference>
<keyword evidence="2" id="KW-1185">Reference proteome</keyword>
<dbReference type="Gramene" id="PNW78060">
    <property type="protein sequence ID" value="PNW78060"/>
    <property type="gene ID" value="CHLRE_10g462650v5"/>
</dbReference>
<organism evidence="1 2">
    <name type="scientific">Chlamydomonas reinhardtii</name>
    <name type="common">Chlamydomonas smithii</name>
    <dbReference type="NCBI Taxonomy" id="3055"/>
    <lineage>
        <taxon>Eukaryota</taxon>
        <taxon>Viridiplantae</taxon>
        <taxon>Chlorophyta</taxon>
        <taxon>core chlorophytes</taxon>
        <taxon>Chlorophyceae</taxon>
        <taxon>CS clade</taxon>
        <taxon>Chlamydomonadales</taxon>
        <taxon>Chlamydomonadaceae</taxon>
        <taxon>Chlamydomonas</taxon>
    </lineage>
</organism>
<reference evidence="1 2" key="1">
    <citation type="journal article" date="2007" name="Science">
        <title>The Chlamydomonas genome reveals the evolution of key animal and plant functions.</title>
        <authorList>
            <person name="Merchant S.S."/>
            <person name="Prochnik S.E."/>
            <person name="Vallon O."/>
            <person name="Harris E.H."/>
            <person name="Karpowicz S.J."/>
            <person name="Witman G.B."/>
            <person name="Terry A."/>
            <person name="Salamov A."/>
            <person name="Fritz-Laylin L.K."/>
            <person name="Marechal-Drouard L."/>
            <person name="Marshall W.F."/>
            <person name="Qu L.H."/>
            <person name="Nelson D.R."/>
            <person name="Sanderfoot A.A."/>
            <person name="Spalding M.H."/>
            <person name="Kapitonov V.V."/>
            <person name="Ren Q."/>
            <person name="Ferris P."/>
            <person name="Lindquist E."/>
            <person name="Shapiro H."/>
            <person name="Lucas S.M."/>
            <person name="Grimwood J."/>
            <person name="Schmutz J."/>
            <person name="Cardol P."/>
            <person name="Cerutti H."/>
            <person name="Chanfreau G."/>
            <person name="Chen C.L."/>
            <person name="Cognat V."/>
            <person name="Croft M.T."/>
            <person name="Dent R."/>
            <person name="Dutcher S."/>
            <person name="Fernandez E."/>
            <person name="Fukuzawa H."/>
            <person name="Gonzalez-Ballester D."/>
            <person name="Gonzalez-Halphen D."/>
            <person name="Hallmann A."/>
            <person name="Hanikenne M."/>
            <person name="Hippler M."/>
            <person name="Inwood W."/>
            <person name="Jabbari K."/>
            <person name="Kalanon M."/>
            <person name="Kuras R."/>
            <person name="Lefebvre P.A."/>
            <person name="Lemaire S.D."/>
            <person name="Lobanov A.V."/>
            <person name="Lohr M."/>
            <person name="Manuell A."/>
            <person name="Meier I."/>
            <person name="Mets L."/>
            <person name="Mittag M."/>
            <person name="Mittelmeier T."/>
            <person name="Moroney J.V."/>
            <person name="Moseley J."/>
            <person name="Napoli C."/>
            <person name="Nedelcu A.M."/>
            <person name="Niyogi K."/>
            <person name="Novoselov S.V."/>
            <person name="Paulsen I.T."/>
            <person name="Pazour G."/>
            <person name="Purton S."/>
            <person name="Ral J.P."/>
            <person name="Riano-Pachon D.M."/>
            <person name="Riekhof W."/>
            <person name="Rymarquis L."/>
            <person name="Schroda M."/>
            <person name="Stern D."/>
            <person name="Umen J."/>
            <person name="Willows R."/>
            <person name="Wilson N."/>
            <person name="Zimmer S.L."/>
            <person name="Allmer J."/>
            <person name="Balk J."/>
            <person name="Bisova K."/>
            <person name="Chen C.J."/>
            <person name="Elias M."/>
            <person name="Gendler K."/>
            <person name="Hauser C."/>
            <person name="Lamb M.R."/>
            <person name="Ledford H."/>
            <person name="Long J.C."/>
            <person name="Minagawa J."/>
            <person name="Page M.D."/>
            <person name="Pan J."/>
            <person name="Pootakham W."/>
            <person name="Roje S."/>
            <person name="Rose A."/>
            <person name="Stahlberg E."/>
            <person name="Terauchi A.M."/>
            <person name="Yang P."/>
            <person name="Ball S."/>
            <person name="Bowler C."/>
            <person name="Dieckmann C.L."/>
            <person name="Gladyshev V.N."/>
            <person name="Green P."/>
            <person name="Jorgensen R."/>
            <person name="Mayfield S."/>
            <person name="Mueller-Roeber B."/>
            <person name="Rajamani S."/>
            <person name="Sayre R.T."/>
            <person name="Brokstein P."/>
            <person name="Dubchak I."/>
            <person name="Goodstein D."/>
            <person name="Hornick L."/>
            <person name="Huang Y.W."/>
            <person name="Jhaveri J."/>
            <person name="Luo Y."/>
            <person name="Martinez D."/>
            <person name="Ngau W.C."/>
            <person name="Otillar B."/>
            <person name="Poliakov A."/>
            <person name="Porter A."/>
            <person name="Szajkowski L."/>
            <person name="Werner G."/>
            <person name="Zhou K."/>
            <person name="Grigoriev I.V."/>
            <person name="Rokhsar D.S."/>
            <person name="Grossman A.R."/>
        </authorList>
    </citation>
    <scope>NUCLEOTIDE SEQUENCE [LARGE SCALE GENOMIC DNA]</scope>
    <source>
        <strain evidence="2">CC-503</strain>
    </source>
</reference>
<dbReference type="AlphaFoldDB" id="A0A2K3DBZ1"/>
<dbReference type="ExpressionAtlas" id="A0A2K3DBZ1">
    <property type="expression patterns" value="baseline"/>
</dbReference>
<dbReference type="GeneID" id="5723980"/>
<protein>
    <submittedName>
        <fullName evidence="1">Uncharacterized protein</fullName>
    </submittedName>
</protein>
<dbReference type="OrthoDB" id="546283at2759"/>
<gene>
    <name evidence="1" type="ORF">CHLRE_10g462650v5</name>
</gene>
<dbReference type="InParanoid" id="A0A2K3DBZ1"/>